<keyword evidence="2" id="KW-0812">Transmembrane</keyword>
<comment type="caution">
    <text evidence="3">The sequence shown here is derived from an EMBL/GenBank/DDBJ whole genome shotgun (WGS) entry which is preliminary data.</text>
</comment>
<dbReference type="Proteomes" id="UP001437256">
    <property type="component" value="Unassembled WGS sequence"/>
</dbReference>
<feature type="transmembrane region" description="Helical" evidence="2">
    <location>
        <begin position="110"/>
        <end position="130"/>
    </location>
</feature>
<keyword evidence="2" id="KW-1133">Transmembrane helix</keyword>
<sequence>MSSTQQHAATPLTPQSTARRPVLSTMSTLSKCQLERAVLESNDPHLRIPSHWKANQSPTLLGTFRRSLFNLLCIASFGHAGLEPVWASIKSAEQGDDRLRDLSIQTTCDRLNYMIIVATLLLTPAAVFISTEPPRSALVNYTLRGPYGCFLAAFGLLIGSAFICWGCLLIVSKAQLEWSQRVLFSNRIHVYLTLIPLAYPVFSITLATVLLAIGVLSATWSATDREYQGVAVLLLVLPTAVCIIFPINCVTAPPAPPVPPTKPANGNGSGDGDRAMEQTVGTIV</sequence>
<evidence type="ECO:0000313" key="4">
    <source>
        <dbReference type="Proteomes" id="UP001437256"/>
    </source>
</evidence>
<evidence type="ECO:0000256" key="1">
    <source>
        <dbReference type="SAM" id="MobiDB-lite"/>
    </source>
</evidence>
<accession>A0ABR2ZCJ5</accession>
<proteinExistence type="predicted"/>
<feature type="transmembrane region" description="Helical" evidence="2">
    <location>
        <begin position="150"/>
        <end position="171"/>
    </location>
</feature>
<gene>
    <name evidence="3" type="ORF">AAF712_013865</name>
</gene>
<dbReference type="EMBL" id="JBBXMP010000229">
    <property type="protein sequence ID" value="KAL0059387.1"/>
    <property type="molecule type" value="Genomic_DNA"/>
</dbReference>
<feature type="transmembrane region" description="Helical" evidence="2">
    <location>
        <begin position="191"/>
        <end position="215"/>
    </location>
</feature>
<reference evidence="3 4" key="1">
    <citation type="submission" date="2024-05" db="EMBL/GenBank/DDBJ databases">
        <title>A draft genome resource for the thread blight pathogen Marasmius tenuissimus strain MS-2.</title>
        <authorList>
            <person name="Yulfo-Soto G.E."/>
            <person name="Baruah I.K."/>
            <person name="Amoako-Attah I."/>
            <person name="Bukari Y."/>
            <person name="Meinhardt L.W."/>
            <person name="Bailey B.A."/>
            <person name="Cohen S.P."/>
        </authorList>
    </citation>
    <scope>NUCLEOTIDE SEQUENCE [LARGE SCALE GENOMIC DNA]</scope>
    <source>
        <strain evidence="3 4">MS-2</strain>
    </source>
</reference>
<feature type="transmembrane region" description="Helical" evidence="2">
    <location>
        <begin position="227"/>
        <end position="247"/>
    </location>
</feature>
<name>A0ABR2ZCJ5_9AGAR</name>
<evidence type="ECO:0000313" key="3">
    <source>
        <dbReference type="EMBL" id="KAL0059387.1"/>
    </source>
</evidence>
<keyword evidence="4" id="KW-1185">Reference proteome</keyword>
<feature type="region of interest" description="Disordered" evidence="1">
    <location>
        <begin position="1"/>
        <end position="22"/>
    </location>
</feature>
<protein>
    <recommendedName>
        <fullName evidence="5">Yip1 domain-containing protein</fullName>
    </recommendedName>
</protein>
<evidence type="ECO:0008006" key="5">
    <source>
        <dbReference type="Google" id="ProtNLM"/>
    </source>
</evidence>
<evidence type="ECO:0000256" key="2">
    <source>
        <dbReference type="SAM" id="Phobius"/>
    </source>
</evidence>
<organism evidence="3 4">
    <name type="scientific">Marasmius tenuissimus</name>
    <dbReference type="NCBI Taxonomy" id="585030"/>
    <lineage>
        <taxon>Eukaryota</taxon>
        <taxon>Fungi</taxon>
        <taxon>Dikarya</taxon>
        <taxon>Basidiomycota</taxon>
        <taxon>Agaricomycotina</taxon>
        <taxon>Agaricomycetes</taxon>
        <taxon>Agaricomycetidae</taxon>
        <taxon>Agaricales</taxon>
        <taxon>Marasmiineae</taxon>
        <taxon>Marasmiaceae</taxon>
        <taxon>Marasmius</taxon>
    </lineage>
</organism>
<keyword evidence="2" id="KW-0472">Membrane</keyword>